<keyword evidence="4" id="KW-1185">Reference proteome</keyword>
<dbReference type="EMBL" id="CP002530">
    <property type="protein sequence ID" value="ADY36305.1"/>
    <property type="molecule type" value="Genomic_DNA"/>
</dbReference>
<dbReference type="STRING" id="667015.Bacsa_1745"/>
<dbReference type="OrthoDB" id="9790710at2"/>
<proteinExistence type="predicted"/>
<dbReference type="RefSeq" id="WP_013617736.1">
    <property type="nucleotide sequence ID" value="NC_015164.1"/>
</dbReference>
<dbReference type="GO" id="GO:0016757">
    <property type="term" value="F:glycosyltransferase activity"/>
    <property type="evidence" value="ECO:0007669"/>
    <property type="project" value="InterPro"/>
</dbReference>
<evidence type="ECO:0000259" key="2">
    <source>
        <dbReference type="Pfam" id="PF13439"/>
    </source>
</evidence>
<evidence type="ECO:0000313" key="4">
    <source>
        <dbReference type="Proteomes" id="UP000007486"/>
    </source>
</evidence>
<protein>
    <submittedName>
        <fullName evidence="3">Glycosyl transferase group 1</fullName>
    </submittedName>
</protein>
<reference evidence="3 4" key="1">
    <citation type="journal article" date="2011" name="Stand. Genomic Sci.">
        <title>Complete genome sequence of Bacteroides salanitronis type strain (BL78).</title>
        <authorList>
            <person name="Gronow S."/>
            <person name="Held B."/>
            <person name="Lucas S."/>
            <person name="Lapidus A."/>
            <person name="Del Rio T.G."/>
            <person name="Nolan M."/>
            <person name="Tice H."/>
            <person name="Deshpande S."/>
            <person name="Cheng J.F."/>
            <person name="Pitluck S."/>
            <person name="Liolios K."/>
            <person name="Pagani I."/>
            <person name="Ivanova N."/>
            <person name="Mavromatis K."/>
            <person name="Pati A."/>
            <person name="Tapia R."/>
            <person name="Han C."/>
            <person name="Goodwin L."/>
            <person name="Chen A."/>
            <person name="Palaniappan K."/>
            <person name="Land M."/>
            <person name="Hauser L."/>
            <person name="Chang Y.J."/>
            <person name="Jeffries C.D."/>
            <person name="Brambilla E.M."/>
            <person name="Rohde M."/>
            <person name="Goker M."/>
            <person name="Detter J.C."/>
            <person name="Woyke T."/>
            <person name="Bristow J."/>
            <person name="Markowitz V."/>
            <person name="Hugenholtz P."/>
            <person name="Kyrpides N.C."/>
            <person name="Klenk H.P."/>
            <person name="Eisen J.A."/>
        </authorList>
    </citation>
    <scope>NUCLEOTIDE SEQUENCE [LARGE SCALE GENOMIC DNA]</scope>
    <source>
        <strain evidence="3 4">DSM 18170</strain>
    </source>
</reference>
<dbReference type="HOGENOM" id="CLU_009583_0_0_10"/>
<dbReference type="SUPFAM" id="SSF53756">
    <property type="entry name" value="UDP-Glycosyltransferase/glycogen phosphorylase"/>
    <property type="match status" value="1"/>
</dbReference>
<organism evidence="3 4">
    <name type="scientific">Phocaeicola salanitronis (strain DSM 18170 / JCM 13657 / CCUG 60908 / BL78)</name>
    <name type="common">Bacteroides salanitronis</name>
    <dbReference type="NCBI Taxonomy" id="667015"/>
    <lineage>
        <taxon>Bacteria</taxon>
        <taxon>Pseudomonadati</taxon>
        <taxon>Bacteroidota</taxon>
        <taxon>Bacteroidia</taxon>
        <taxon>Bacteroidales</taxon>
        <taxon>Bacteroidaceae</taxon>
        <taxon>Phocaeicola</taxon>
    </lineage>
</organism>
<dbReference type="PANTHER" id="PTHR12526">
    <property type="entry name" value="GLYCOSYLTRANSFERASE"/>
    <property type="match status" value="1"/>
</dbReference>
<sequence length="392" mass="45654">MNILFLLKSFEIGGVEVVTSILANKFVSEGHQVILWAFYEKNPSLENRLDKRIELVYNKGFSFCKENVESLRSILIRKNIQVVINQWGLPYIPAKVLDKARKGLAIKTIAVYHNSPDSNARIKEVEIALSQTTNHLKRWMLQCKKFAFKQITSQSMRYVYNHSDLYMVLSPSFIDKFKDFTGIKHPNHLIVQTNPITIDTTGFQLDLTRKQKEIIYVGRIDYNQKRVSRIIETWSLLENKYPDWSVKIIGDGQERKQLEEMCKSLKLKRVSFEGFQSPIEYYKKASILILTSEYEGFGLVIVEGMSFGVVPVVYGSYSAVYDIIKHKENGMIVQPQNGKFEVNEMAKQLTFVIENESKRNEMAQNAMLTSKRDYSLENIYRSWKEVFDEWMQ</sequence>
<dbReference type="AlphaFoldDB" id="F0R177"/>
<dbReference type="PANTHER" id="PTHR12526:SF628">
    <property type="entry name" value="MANNOSYLGLUCOSYLGLYCERATE SYNTHASE"/>
    <property type="match status" value="1"/>
</dbReference>
<dbReference type="Pfam" id="PF00534">
    <property type="entry name" value="Glycos_transf_1"/>
    <property type="match status" value="1"/>
</dbReference>
<feature type="domain" description="Glycosyl transferase family 1" evidence="1">
    <location>
        <begin position="203"/>
        <end position="366"/>
    </location>
</feature>
<feature type="domain" description="Glycosyltransferase subfamily 4-like N-terminal" evidence="2">
    <location>
        <begin position="12"/>
        <end position="185"/>
    </location>
</feature>
<dbReference type="InterPro" id="IPR028098">
    <property type="entry name" value="Glyco_trans_4-like_N"/>
</dbReference>
<dbReference type="InterPro" id="IPR001296">
    <property type="entry name" value="Glyco_trans_1"/>
</dbReference>
<dbReference type="eggNOG" id="COG0438">
    <property type="taxonomic scope" value="Bacteria"/>
</dbReference>
<keyword evidence="3" id="KW-0808">Transferase</keyword>
<gene>
    <name evidence="3" type="ordered locus">Bacsa_1745</name>
</gene>
<accession>F0R177</accession>
<dbReference type="Gene3D" id="3.40.50.2000">
    <property type="entry name" value="Glycogen Phosphorylase B"/>
    <property type="match status" value="2"/>
</dbReference>
<dbReference type="KEGG" id="bsa:Bacsa_1745"/>
<dbReference type="Pfam" id="PF13439">
    <property type="entry name" value="Glyco_transf_4"/>
    <property type="match status" value="1"/>
</dbReference>
<evidence type="ECO:0000313" key="3">
    <source>
        <dbReference type="EMBL" id="ADY36305.1"/>
    </source>
</evidence>
<name>F0R177_PHOSB</name>
<evidence type="ECO:0000259" key="1">
    <source>
        <dbReference type="Pfam" id="PF00534"/>
    </source>
</evidence>
<dbReference type="Proteomes" id="UP000007486">
    <property type="component" value="Chromosome"/>
</dbReference>